<reference evidence="13 14" key="1">
    <citation type="journal article" date="2016" name="Nat. Commun.">
        <title>Thousands of microbial genomes shed light on interconnected biogeochemical processes in an aquifer system.</title>
        <authorList>
            <person name="Anantharaman K."/>
            <person name="Brown C.T."/>
            <person name="Hug L.A."/>
            <person name="Sharon I."/>
            <person name="Castelle C.J."/>
            <person name="Probst A.J."/>
            <person name="Thomas B.C."/>
            <person name="Singh A."/>
            <person name="Wilkins M.J."/>
            <person name="Karaoz U."/>
            <person name="Brodie E.L."/>
            <person name="Williams K.H."/>
            <person name="Hubbard S.S."/>
            <person name="Banfield J.F."/>
        </authorList>
    </citation>
    <scope>NUCLEOTIDE SEQUENCE [LARGE SCALE GENOMIC DNA]</scope>
</reference>
<dbReference type="GO" id="GO:0006508">
    <property type="term" value="P:proteolysis"/>
    <property type="evidence" value="ECO:0007669"/>
    <property type="project" value="UniProtKB-KW"/>
</dbReference>
<keyword evidence="5 10" id="KW-0378">Hydrolase</keyword>
<accession>A0A1F6GVC0</accession>
<evidence type="ECO:0000256" key="10">
    <source>
        <dbReference type="RuleBase" id="RU003983"/>
    </source>
</evidence>
<evidence type="ECO:0000256" key="4">
    <source>
        <dbReference type="ARBA" id="ARBA00022723"/>
    </source>
</evidence>
<dbReference type="GO" id="GO:0046872">
    <property type="term" value="F:metal ion binding"/>
    <property type="evidence" value="ECO:0007669"/>
    <property type="project" value="UniProtKB-KW"/>
</dbReference>
<sequence>MVGVLGVCVWLFGGPLGLGLAVLGLVLLWTHRFSAFGPRAKLGWAIYLSPSMAPGLYHTLEDLSQAAHLEQAPKLYLDPQFEPNAYTLPTQSFYALVLTRGLLESLSPEEVQAVMAHEVAHVKNQDLSILYLAEQMGRIVLALSRWGFWLFLFALPLFVFGTWAIPWVGMTVLLLAPRLFFRLLFAFSRSREFLADQGAVDLTRNPKALARALGKISRFVSSLRPNFPAPVPKLWQTHPSLEERIYRLNRTCGLLAEQTAPWP</sequence>
<evidence type="ECO:0000313" key="14">
    <source>
        <dbReference type="Proteomes" id="UP000177583"/>
    </source>
</evidence>
<organism evidence="13 14">
    <name type="scientific">Candidatus Lambdaproteobacteria bacterium RIFOXYD2_FULL_56_26</name>
    <dbReference type="NCBI Taxonomy" id="1817773"/>
    <lineage>
        <taxon>Bacteria</taxon>
        <taxon>Pseudomonadati</taxon>
        <taxon>Pseudomonadota</taxon>
        <taxon>Candidatus Lambdaproteobacteria</taxon>
    </lineage>
</organism>
<dbReference type="PANTHER" id="PTHR43221">
    <property type="entry name" value="PROTEASE HTPX"/>
    <property type="match status" value="1"/>
</dbReference>
<feature type="transmembrane region" description="Helical" evidence="11">
    <location>
        <begin position="12"/>
        <end position="30"/>
    </location>
</feature>
<keyword evidence="3 11" id="KW-0812">Transmembrane</keyword>
<evidence type="ECO:0000256" key="2">
    <source>
        <dbReference type="ARBA" id="ARBA00022670"/>
    </source>
</evidence>
<comment type="cofactor">
    <cofactor evidence="10">
        <name>Zn(2+)</name>
        <dbReference type="ChEBI" id="CHEBI:29105"/>
    </cofactor>
    <text evidence="10">Binds 1 zinc ion per subunit.</text>
</comment>
<keyword evidence="1" id="KW-1003">Cell membrane</keyword>
<evidence type="ECO:0000256" key="11">
    <source>
        <dbReference type="SAM" id="Phobius"/>
    </source>
</evidence>
<proteinExistence type="inferred from homology"/>
<keyword evidence="7 11" id="KW-1133">Transmembrane helix</keyword>
<evidence type="ECO:0000256" key="5">
    <source>
        <dbReference type="ARBA" id="ARBA00022801"/>
    </source>
</evidence>
<protein>
    <recommendedName>
        <fullName evidence="12">Peptidase M48 domain-containing protein</fullName>
    </recommendedName>
</protein>
<keyword evidence="4" id="KW-0479">Metal-binding</keyword>
<evidence type="ECO:0000256" key="8">
    <source>
        <dbReference type="ARBA" id="ARBA00023049"/>
    </source>
</evidence>
<evidence type="ECO:0000313" key="13">
    <source>
        <dbReference type="EMBL" id="OGH02074.1"/>
    </source>
</evidence>
<keyword evidence="8 10" id="KW-0482">Metalloprotease</keyword>
<dbReference type="Pfam" id="PF01435">
    <property type="entry name" value="Peptidase_M48"/>
    <property type="match status" value="1"/>
</dbReference>
<dbReference type="Gene3D" id="3.30.2010.10">
    <property type="entry name" value="Metalloproteases ('zincins'), catalytic domain"/>
    <property type="match status" value="1"/>
</dbReference>
<dbReference type="InterPro" id="IPR001915">
    <property type="entry name" value="Peptidase_M48"/>
</dbReference>
<keyword evidence="6 10" id="KW-0862">Zinc</keyword>
<evidence type="ECO:0000256" key="7">
    <source>
        <dbReference type="ARBA" id="ARBA00022989"/>
    </source>
</evidence>
<dbReference type="GO" id="GO:0004222">
    <property type="term" value="F:metalloendopeptidase activity"/>
    <property type="evidence" value="ECO:0007669"/>
    <property type="project" value="InterPro"/>
</dbReference>
<evidence type="ECO:0000256" key="9">
    <source>
        <dbReference type="ARBA" id="ARBA00023136"/>
    </source>
</evidence>
<evidence type="ECO:0000256" key="3">
    <source>
        <dbReference type="ARBA" id="ARBA00022692"/>
    </source>
</evidence>
<feature type="transmembrane region" description="Helical" evidence="11">
    <location>
        <begin position="139"/>
        <end position="159"/>
    </location>
</feature>
<comment type="similarity">
    <text evidence="10">Belongs to the peptidase M48 family.</text>
</comment>
<comment type="caution">
    <text evidence="13">The sequence shown here is derived from an EMBL/GenBank/DDBJ whole genome shotgun (WGS) entry which is preliminary data.</text>
</comment>
<dbReference type="EMBL" id="MFNF01000026">
    <property type="protein sequence ID" value="OGH02074.1"/>
    <property type="molecule type" value="Genomic_DNA"/>
</dbReference>
<dbReference type="PANTHER" id="PTHR43221:SF2">
    <property type="entry name" value="PROTEASE HTPX HOMOLOG"/>
    <property type="match status" value="1"/>
</dbReference>
<dbReference type="AlphaFoldDB" id="A0A1F6GVC0"/>
<keyword evidence="9 11" id="KW-0472">Membrane</keyword>
<evidence type="ECO:0000256" key="1">
    <source>
        <dbReference type="ARBA" id="ARBA00022475"/>
    </source>
</evidence>
<name>A0A1F6GVC0_9PROT</name>
<dbReference type="Proteomes" id="UP000177583">
    <property type="component" value="Unassembled WGS sequence"/>
</dbReference>
<gene>
    <name evidence="13" type="ORF">A2557_10550</name>
</gene>
<evidence type="ECO:0000256" key="6">
    <source>
        <dbReference type="ARBA" id="ARBA00022833"/>
    </source>
</evidence>
<evidence type="ECO:0000259" key="12">
    <source>
        <dbReference type="Pfam" id="PF01435"/>
    </source>
</evidence>
<feature type="domain" description="Peptidase M48" evidence="12">
    <location>
        <begin position="56"/>
        <end position="250"/>
    </location>
</feature>
<keyword evidence="2 10" id="KW-0645">Protease</keyword>
<dbReference type="InterPro" id="IPR050083">
    <property type="entry name" value="HtpX_protease"/>
</dbReference>